<keyword evidence="2" id="KW-1185">Reference proteome</keyword>
<protein>
    <submittedName>
        <fullName evidence="1">Uncharacterized protein</fullName>
    </submittedName>
</protein>
<dbReference type="EMBL" id="JAWWNJ010000019">
    <property type="protein sequence ID" value="KAK7035581.1"/>
    <property type="molecule type" value="Genomic_DNA"/>
</dbReference>
<evidence type="ECO:0000313" key="2">
    <source>
        <dbReference type="Proteomes" id="UP001362999"/>
    </source>
</evidence>
<proteinExistence type="predicted"/>
<organism evidence="1 2">
    <name type="scientific">Favolaschia claudopus</name>
    <dbReference type="NCBI Taxonomy" id="2862362"/>
    <lineage>
        <taxon>Eukaryota</taxon>
        <taxon>Fungi</taxon>
        <taxon>Dikarya</taxon>
        <taxon>Basidiomycota</taxon>
        <taxon>Agaricomycotina</taxon>
        <taxon>Agaricomycetes</taxon>
        <taxon>Agaricomycetidae</taxon>
        <taxon>Agaricales</taxon>
        <taxon>Marasmiineae</taxon>
        <taxon>Mycenaceae</taxon>
        <taxon>Favolaschia</taxon>
    </lineage>
</organism>
<accession>A0AAW0C9D5</accession>
<dbReference type="Proteomes" id="UP001362999">
    <property type="component" value="Unassembled WGS sequence"/>
</dbReference>
<name>A0AAW0C9D5_9AGAR</name>
<sequence>MYETKKRYRLLLQASVVSTGVKAWRAKVGNTVKILCSRMCGPWQVDTKETLAPLFLHAAEKGKSRPIHAKRNWQWHRGAFAFNFIGLLEAAPGFKHSEDPDSARVYKVVVGGLITFKNAHARHAIMVGGVAEEGIIDCLRAVMLGLGTVGVGDGQSHAKFHENNTDQNWDHERKGTDASGGAIGGPHHVAAFINVFTGHGMTQNKCLSRGWTEFDQTDETKRQLWDWYVPDVSYFDMFRVVEVTVNILRGNRNFMAA</sequence>
<gene>
    <name evidence="1" type="ORF">R3P38DRAFT_2771209</name>
</gene>
<dbReference type="AlphaFoldDB" id="A0AAW0C9D5"/>
<comment type="caution">
    <text evidence="1">The sequence shown here is derived from an EMBL/GenBank/DDBJ whole genome shotgun (WGS) entry which is preliminary data.</text>
</comment>
<evidence type="ECO:0000313" key="1">
    <source>
        <dbReference type="EMBL" id="KAK7035581.1"/>
    </source>
</evidence>
<reference evidence="1 2" key="1">
    <citation type="journal article" date="2024" name="J Genomics">
        <title>Draft genome sequencing and assembly of Favolaschia claudopus CIRM-BRFM 2984 isolated from oak limbs.</title>
        <authorList>
            <person name="Navarro D."/>
            <person name="Drula E."/>
            <person name="Chaduli D."/>
            <person name="Cazenave R."/>
            <person name="Ahrendt S."/>
            <person name="Wang J."/>
            <person name="Lipzen A."/>
            <person name="Daum C."/>
            <person name="Barry K."/>
            <person name="Grigoriev I.V."/>
            <person name="Favel A."/>
            <person name="Rosso M.N."/>
            <person name="Martin F."/>
        </authorList>
    </citation>
    <scope>NUCLEOTIDE SEQUENCE [LARGE SCALE GENOMIC DNA]</scope>
    <source>
        <strain evidence="1 2">CIRM-BRFM 2984</strain>
    </source>
</reference>